<dbReference type="AlphaFoldDB" id="A0AA35VSV2"/>
<dbReference type="EMBL" id="CASHTH010000084">
    <property type="protein sequence ID" value="CAI7990849.1"/>
    <property type="molecule type" value="Genomic_DNA"/>
</dbReference>
<accession>A0AA35VSV2</accession>
<proteinExistence type="predicted"/>
<reference evidence="1" key="1">
    <citation type="submission" date="2023-03" db="EMBL/GenBank/DDBJ databases">
        <authorList>
            <person name="Steffen K."/>
            <person name="Cardenas P."/>
        </authorList>
    </citation>
    <scope>NUCLEOTIDE SEQUENCE</scope>
</reference>
<evidence type="ECO:0000313" key="1">
    <source>
        <dbReference type="EMBL" id="CAI7990849.1"/>
    </source>
</evidence>
<sequence>MASSTASSEDRTVTVLCCWLLTAWVMSARVASSIALRHRSFGLFWPGISDGSVRFVKFVTRGAFDRR</sequence>
<organism evidence="1 2">
    <name type="scientific">Geodia barretti</name>
    <name type="common">Barrett's horny sponge</name>
    <dbReference type="NCBI Taxonomy" id="519541"/>
    <lineage>
        <taxon>Eukaryota</taxon>
        <taxon>Metazoa</taxon>
        <taxon>Porifera</taxon>
        <taxon>Demospongiae</taxon>
        <taxon>Heteroscleromorpha</taxon>
        <taxon>Tetractinellida</taxon>
        <taxon>Astrophorina</taxon>
        <taxon>Geodiidae</taxon>
        <taxon>Geodia</taxon>
    </lineage>
</organism>
<gene>
    <name evidence="1" type="ORF">GBAR_LOCUS561</name>
</gene>
<protein>
    <submittedName>
        <fullName evidence="1">Uncharacterized protein</fullName>
    </submittedName>
</protein>
<keyword evidence="2" id="KW-1185">Reference proteome</keyword>
<dbReference type="Proteomes" id="UP001174909">
    <property type="component" value="Unassembled WGS sequence"/>
</dbReference>
<evidence type="ECO:0000313" key="2">
    <source>
        <dbReference type="Proteomes" id="UP001174909"/>
    </source>
</evidence>
<comment type="caution">
    <text evidence="1">The sequence shown here is derived from an EMBL/GenBank/DDBJ whole genome shotgun (WGS) entry which is preliminary data.</text>
</comment>
<name>A0AA35VSV2_GEOBA</name>